<reference evidence="2" key="1">
    <citation type="submission" date="2016-11" db="UniProtKB">
        <authorList>
            <consortium name="WormBaseParasite"/>
        </authorList>
    </citation>
    <scope>IDENTIFICATION</scope>
    <source>
        <strain evidence="2">KR3021</strain>
    </source>
</reference>
<sequence length="104" mass="11486">MSFKALLVSIAFAGVALARYVANGEDATIGAENLECKTSEDSWLKELKTKTDAAQNLTVEAKVLYDQMGAIKANQDITNEEENDQIQRLVTELPLKLGKMLFYS</sequence>
<accession>A0AC35U8X9</accession>
<dbReference type="Proteomes" id="UP000095286">
    <property type="component" value="Unplaced"/>
</dbReference>
<protein>
    <submittedName>
        <fullName evidence="2">Secreted protein</fullName>
    </submittedName>
</protein>
<proteinExistence type="predicted"/>
<evidence type="ECO:0000313" key="2">
    <source>
        <dbReference type="WBParaSite" id="RSKR_0000884666.1"/>
    </source>
</evidence>
<dbReference type="WBParaSite" id="RSKR_0000884666.1">
    <property type="protein sequence ID" value="RSKR_0000884666.1"/>
    <property type="gene ID" value="RSKR_0000884666"/>
</dbReference>
<organism evidence="1 2">
    <name type="scientific">Rhabditophanes sp. KR3021</name>
    <dbReference type="NCBI Taxonomy" id="114890"/>
    <lineage>
        <taxon>Eukaryota</taxon>
        <taxon>Metazoa</taxon>
        <taxon>Ecdysozoa</taxon>
        <taxon>Nematoda</taxon>
        <taxon>Chromadorea</taxon>
        <taxon>Rhabditida</taxon>
        <taxon>Tylenchina</taxon>
        <taxon>Panagrolaimomorpha</taxon>
        <taxon>Strongyloidoidea</taxon>
        <taxon>Alloionematidae</taxon>
        <taxon>Rhabditophanes</taxon>
    </lineage>
</organism>
<evidence type="ECO:0000313" key="1">
    <source>
        <dbReference type="Proteomes" id="UP000095286"/>
    </source>
</evidence>
<name>A0AC35U8X9_9BILA</name>